<gene>
    <name evidence="4" type="ORF">ABID13_005012</name>
    <name evidence="3" type="ORF">GPL26_17445</name>
</gene>
<dbReference type="EMBL" id="WQPS01000029">
    <property type="protein sequence ID" value="MBT9811410.1"/>
    <property type="molecule type" value="Genomic_DNA"/>
</dbReference>
<dbReference type="AlphaFoldDB" id="A0AA41FH61"/>
<feature type="transmembrane region" description="Helical" evidence="1">
    <location>
        <begin position="29"/>
        <end position="50"/>
    </location>
</feature>
<name>A0AA41FH61_9FIRM</name>
<keyword evidence="6" id="KW-1185">Reference proteome</keyword>
<keyword evidence="1" id="KW-1133">Transmembrane helix</keyword>
<evidence type="ECO:0000313" key="3">
    <source>
        <dbReference type="EMBL" id="MBT9811410.1"/>
    </source>
</evidence>
<dbReference type="GeneID" id="93166225"/>
<dbReference type="Proteomes" id="UP000708338">
    <property type="component" value="Unassembled WGS sequence"/>
</dbReference>
<evidence type="ECO:0000313" key="5">
    <source>
        <dbReference type="Proteomes" id="UP000708338"/>
    </source>
</evidence>
<dbReference type="PROSITE" id="PS51781">
    <property type="entry name" value="SH3B"/>
    <property type="match status" value="1"/>
</dbReference>
<sequence>MKKDYYSKMPEDWQNKKNKKRRARRRQVLIYKMLIVFVLLLVMVVIVLIASGQRSEADHIPTVPPSETAMEPTMESDQLLAATPSQIVFPVEETEEQDSLTGYENQGIADVSDYLNIREEAQDNAAVIGRIPADGICEILEEGETWFLIRYGDVEGYVNGVFLRTGED</sequence>
<dbReference type="Pfam" id="PF08239">
    <property type="entry name" value="SH3_3"/>
    <property type="match status" value="1"/>
</dbReference>
<evidence type="ECO:0000313" key="4">
    <source>
        <dbReference type="EMBL" id="MET3573351.1"/>
    </source>
</evidence>
<organism evidence="3 5">
    <name type="scientific">Enterocloster citroniae</name>
    <dbReference type="NCBI Taxonomy" id="358743"/>
    <lineage>
        <taxon>Bacteria</taxon>
        <taxon>Bacillati</taxon>
        <taxon>Bacillota</taxon>
        <taxon>Clostridia</taxon>
        <taxon>Lachnospirales</taxon>
        <taxon>Lachnospiraceae</taxon>
        <taxon>Enterocloster</taxon>
    </lineage>
</organism>
<dbReference type="Gene3D" id="2.30.30.40">
    <property type="entry name" value="SH3 Domains"/>
    <property type="match status" value="1"/>
</dbReference>
<accession>A0AA41FH61</accession>
<protein>
    <submittedName>
        <fullName evidence="4">Cytoskeletal protein RodZ</fullName>
    </submittedName>
    <submittedName>
        <fullName evidence="3">SH3 domain-containing protein</fullName>
    </submittedName>
</protein>
<evidence type="ECO:0000313" key="6">
    <source>
        <dbReference type="Proteomes" id="UP001549200"/>
    </source>
</evidence>
<reference evidence="3" key="1">
    <citation type="journal article" date="2021" name="Gut Microbes">
        <title>A synthetic consortium of 100 gut commensals modulates the composition and function in a colon model of the microbiome of elderly subjects.</title>
        <authorList>
            <person name="Perez M."/>
            <person name="Ntemiri A."/>
            <person name="Tan H."/>
            <person name="Harris H.M.B."/>
            <person name="Roager H.M."/>
            <person name="Ribiere C."/>
            <person name="O'Toole P.W."/>
        </authorList>
    </citation>
    <scope>NUCLEOTIDE SEQUENCE</scope>
    <source>
        <strain evidence="3">MCC335</strain>
    </source>
</reference>
<dbReference type="EMBL" id="JBEPLZ010000028">
    <property type="protein sequence ID" value="MET3573351.1"/>
    <property type="molecule type" value="Genomic_DNA"/>
</dbReference>
<dbReference type="InterPro" id="IPR003646">
    <property type="entry name" value="SH3-like_bac-type"/>
</dbReference>
<dbReference type="RefSeq" id="WP_040417677.1">
    <property type="nucleotide sequence ID" value="NZ_CABJDD010000004.1"/>
</dbReference>
<comment type="caution">
    <text evidence="3">The sequence shown here is derived from an EMBL/GenBank/DDBJ whole genome shotgun (WGS) entry which is preliminary data.</text>
</comment>
<dbReference type="Proteomes" id="UP001549200">
    <property type="component" value="Unassembled WGS sequence"/>
</dbReference>
<feature type="domain" description="SH3b" evidence="2">
    <location>
        <begin position="103"/>
        <end position="167"/>
    </location>
</feature>
<reference evidence="4 6" key="2">
    <citation type="submission" date="2024-06" db="EMBL/GenBank/DDBJ databases">
        <title>Genomic Encyclopedia of Type Strains, Phase IV (KMG-IV): sequencing the most valuable type-strain genomes for metagenomic binning, comparative biology and taxonomic classification.</title>
        <authorList>
            <person name="Goeker M."/>
        </authorList>
    </citation>
    <scope>NUCLEOTIDE SEQUENCE [LARGE SCALE GENOMIC DNA]</scope>
    <source>
        <strain evidence="4 6">DSM 19261</strain>
    </source>
</reference>
<evidence type="ECO:0000256" key="1">
    <source>
        <dbReference type="SAM" id="Phobius"/>
    </source>
</evidence>
<evidence type="ECO:0000259" key="2">
    <source>
        <dbReference type="PROSITE" id="PS51781"/>
    </source>
</evidence>
<keyword evidence="1" id="KW-0472">Membrane</keyword>
<proteinExistence type="predicted"/>
<keyword evidence="1" id="KW-0812">Transmembrane</keyword>